<evidence type="ECO:0000256" key="1">
    <source>
        <dbReference type="ARBA" id="ARBA00013160"/>
    </source>
</evidence>
<accession>A0A0V0R929</accession>
<keyword evidence="12" id="KW-1185">Reference proteome</keyword>
<dbReference type="PROSITE" id="PS00178">
    <property type="entry name" value="AA_TRNA_LIGASE_I"/>
    <property type="match status" value="1"/>
</dbReference>
<dbReference type="InterPro" id="IPR002307">
    <property type="entry name" value="Tyr-tRNA-ligase"/>
</dbReference>
<comment type="catalytic activity">
    <reaction evidence="8 10">
        <text>tRNA(Tyr) + L-tyrosine + ATP = L-tyrosyl-tRNA(Tyr) + AMP + diphosphate + H(+)</text>
        <dbReference type="Rhea" id="RHEA:10220"/>
        <dbReference type="Rhea" id="RHEA-COMP:9706"/>
        <dbReference type="Rhea" id="RHEA-COMP:9707"/>
        <dbReference type="ChEBI" id="CHEBI:15378"/>
        <dbReference type="ChEBI" id="CHEBI:30616"/>
        <dbReference type="ChEBI" id="CHEBI:33019"/>
        <dbReference type="ChEBI" id="CHEBI:58315"/>
        <dbReference type="ChEBI" id="CHEBI:78442"/>
        <dbReference type="ChEBI" id="CHEBI:78536"/>
        <dbReference type="ChEBI" id="CHEBI:456215"/>
        <dbReference type="EC" id="6.1.1.1"/>
    </reaction>
</comment>
<dbReference type="GO" id="GO:0006437">
    <property type="term" value="P:tyrosyl-tRNA aminoacylation"/>
    <property type="evidence" value="ECO:0007669"/>
    <property type="project" value="InterPro"/>
</dbReference>
<evidence type="ECO:0000256" key="6">
    <source>
        <dbReference type="ARBA" id="ARBA00023146"/>
    </source>
</evidence>
<dbReference type="GO" id="GO:0004831">
    <property type="term" value="F:tyrosine-tRNA ligase activity"/>
    <property type="evidence" value="ECO:0007669"/>
    <property type="project" value="UniProtKB-EC"/>
</dbReference>
<dbReference type="InterPro" id="IPR001412">
    <property type="entry name" value="aa-tRNA-synth_I_CS"/>
</dbReference>
<keyword evidence="2 10" id="KW-0436">Ligase</keyword>
<dbReference type="Gene3D" id="1.10.240.10">
    <property type="entry name" value="Tyrosyl-Transfer RNA Synthetase"/>
    <property type="match status" value="1"/>
</dbReference>
<dbReference type="InterPro" id="IPR002305">
    <property type="entry name" value="aa-tRNA-synth_Ic"/>
</dbReference>
<evidence type="ECO:0000256" key="2">
    <source>
        <dbReference type="ARBA" id="ARBA00022598"/>
    </source>
</evidence>
<keyword evidence="6 10" id="KW-0030">Aminoacyl-tRNA synthetase</keyword>
<dbReference type="PANTHER" id="PTHR11766:SF0">
    <property type="entry name" value="TYROSINE--TRNA LIGASE, MITOCHONDRIAL"/>
    <property type="match status" value="1"/>
</dbReference>
<dbReference type="GO" id="GO:0005829">
    <property type="term" value="C:cytosol"/>
    <property type="evidence" value="ECO:0007669"/>
    <property type="project" value="TreeGrafter"/>
</dbReference>
<dbReference type="Pfam" id="PF00579">
    <property type="entry name" value="tRNA-synt_1b"/>
    <property type="match status" value="1"/>
</dbReference>
<protein>
    <recommendedName>
        <fullName evidence="1 10">Tyrosine--tRNA ligase</fullName>
        <ecNumber evidence="1 10">6.1.1.1</ecNumber>
    </recommendedName>
    <alternativeName>
        <fullName evidence="7 10">Tyrosyl-tRNA synthetase</fullName>
    </alternativeName>
</protein>
<sequence length="484" mass="56159">MIQKSLFRTINKTNLYKFSNFNAVPPAEHLKSRGLLNQYSHEELFQKDFYKMVQNNLPKKENNNNDKTLSVYCGFDPTAESLHLGNLLTIIALIRLSFLGFRPILLVGGATGQIGDPSGKTKDRQLQEIGQTQKNIQGITKTLTQVTDSIYAYLKENYQLQSEQQYKIVDNAEFYKNQSVIDFIRDVGQYYRMGNLLSKEIISSRIKSENGLSFTEFTYTLLQGNDFEKLFQNHNCVMQIGGSDQWGNIMSGLELVKKKHNKNVYCMTIPLLLTSTGQKFGKSEGNALWIDLQKYDSNQLYQYLLNQPDEMVGKLLRMYSFMSEEQIQNVEKEHQAEPEKRIGQKTLADTIIKMLTFNFKKKGLDHSEIQDLFSTNFQELKNWKEEEVAEYFRTKDDIVIKNNKQEILEKCKNFQDLIVNYSGLKKNKSEVKRVIESGGFQVNGEKINLEDSKNFQSNFQNYLIHNQFMVVKMGKKQIVIFKFD</sequence>
<gene>
    <name evidence="11" type="ORF">PPERSA_08707</name>
</gene>
<evidence type="ECO:0000256" key="8">
    <source>
        <dbReference type="ARBA" id="ARBA00048248"/>
    </source>
</evidence>
<dbReference type="FunCoup" id="A0A0V0R929">
    <property type="interactions" value="101"/>
</dbReference>
<dbReference type="CDD" id="cd00805">
    <property type="entry name" value="TyrRS_core"/>
    <property type="match status" value="1"/>
</dbReference>
<dbReference type="NCBIfam" id="TIGR00234">
    <property type="entry name" value="tyrS"/>
    <property type="match status" value="1"/>
</dbReference>
<evidence type="ECO:0000256" key="7">
    <source>
        <dbReference type="ARBA" id="ARBA00033323"/>
    </source>
</evidence>
<keyword evidence="5 10" id="KW-0648">Protein biosynthesis</keyword>
<dbReference type="SUPFAM" id="SSF52374">
    <property type="entry name" value="Nucleotidylyl transferase"/>
    <property type="match status" value="1"/>
</dbReference>
<dbReference type="Gene3D" id="3.10.290.10">
    <property type="entry name" value="RNA-binding S4 domain"/>
    <property type="match status" value="1"/>
</dbReference>
<dbReference type="OrthoDB" id="337870at2759"/>
<organism evidence="11 12">
    <name type="scientific">Pseudocohnilembus persalinus</name>
    <name type="common">Ciliate</name>
    <dbReference type="NCBI Taxonomy" id="266149"/>
    <lineage>
        <taxon>Eukaryota</taxon>
        <taxon>Sar</taxon>
        <taxon>Alveolata</taxon>
        <taxon>Ciliophora</taxon>
        <taxon>Intramacronucleata</taxon>
        <taxon>Oligohymenophorea</taxon>
        <taxon>Scuticociliatia</taxon>
        <taxon>Philasterida</taxon>
        <taxon>Pseudocohnilembidae</taxon>
        <taxon>Pseudocohnilembus</taxon>
    </lineage>
</organism>
<dbReference type="PRINTS" id="PR01040">
    <property type="entry name" value="TRNASYNTHTYR"/>
</dbReference>
<evidence type="ECO:0000256" key="4">
    <source>
        <dbReference type="ARBA" id="ARBA00022840"/>
    </source>
</evidence>
<dbReference type="InterPro" id="IPR014729">
    <property type="entry name" value="Rossmann-like_a/b/a_fold"/>
</dbReference>
<dbReference type="GO" id="GO:0003723">
    <property type="term" value="F:RNA binding"/>
    <property type="evidence" value="ECO:0007669"/>
    <property type="project" value="UniProtKB-KW"/>
</dbReference>
<evidence type="ECO:0000256" key="3">
    <source>
        <dbReference type="ARBA" id="ARBA00022741"/>
    </source>
</evidence>
<proteinExistence type="inferred from homology"/>
<dbReference type="GO" id="GO:0005524">
    <property type="term" value="F:ATP binding"/>
    <property type="evidence" value="ECO:0007669"/>
    <property type="project" value="UniProtKB-KW"/>
</dbReference>
<evidence type="ECO:0000313" key="12">
    <source>
        <dbReference type="Proteomes" id="UP000054937"/>
    </source>
</evidence>
<dbReference type="SUPFAM" id="SSF55174">
    <property type="entry name" value="Alpha-L RNA-binding motif"/>
    <property type="match status" value="1"/>
</dbReference>
<comment type="caution">
    <text evidence="11">The sequence shown here is derived from an EMBL/GenBank/DDBJ whole genome shotgun (WGS) entry which is preliminary data.</text>
</comment>
<dbReference type="PROSITE" id="PS50889">
    <property type="entry name" value="S4"/>
    <property type="match status" value="1"/>
</dbReference>
<keyword evidence="9" id="KW-0694">RNA-binding</keyword>
<evidence type="ECO:0000256" key="5">
    <source>
        <dbReference type="ARBA" id="ARBA00022917"/>
    </source>
</evidence>
<dbReference type="AlphaFoldDB" id="A0A0V0R929"/>
<comment type="similarity">
    <text evidence="10">Belongs to the class-I aminoacyl-tRNA synthetase family.</text>
</comment>
<dbReference type="InParanoid" id="A0A0V0R929"/>
<dbReference type="PANTHER" id="PTHR11766">
    <property type="entry name" value="TYROSYL-TRNA SYNTHETASE"/>
    <property type="match status" value="1"/>
</dbReference>
<dbReference type="Gene3D" id="3.40.50.620">
    <property type="entry name" value="HUPs"/>
    <property type="match status" value="1"/>
</dbReference>
<dbReference type="EMBL" id="LDAU01000024">
    <property type="protein sequence ID" value="KRX10712.1"/>
    <property type="molecule type" value="Genomic_DNA"/>
</dbReference>
<dbReference type="Proteomes" id="UP000054937">
    <property type="component" value="Unassembled WGS sequence"/>
</dbReference>
<evidence type="ECO:0000256" key="10">
    <source>
        <dbReference type="RuleBase" id="RU361234"/>
    </source>
</evidence>
<evidence type="ECO:0000313" key="11">
    <source>
        <dbReference type="EMBL" id="KRX10712.1"/>
    </source>
</evidence>
<dbReference type="InterPro" id="IPR024088">
    <property type="entry name" value="Tyr-tRNA-ligase_bac-type"/>
</dbReference>
<dbReference type="EC" id="6.1.1.1" evidence="1 10"/>
<keyword evidence="3 10" id="KW-0547">Nucleotide-binding</keyword>
<keyword evidence="4 10" id="KW-0067">ATP-binding</keyword>
<dbReference type="InterPro" id="IPR036986">
    <property type="entry name" value="S4_RNA-bd_sf"/>
</dbReference>
<dbReference type="OMA" id="YMMAKDS"/>
<name>A0A0V0R929_PSEPJ</name>
<evidence type="ECO:0000256" key="9">
    <source>
        <dbReference type="PROSITE-ProRule" id="PRU00182"/>
    </source>
</evidence>
<reference evidence="11 12" key="1">
    <citation type="journal article" date="2015" name="Sci. Rep.">
        <title>Genome of the facultative scuticociliatosis pathogen Pseudocohnilembus persalinus provides insight into its virulence through horizontal gene transfer.</title>
        <authorList>
            <person name="Xiong J."/>
            <person name="Wang G."/>
            <person name="Cheng J."/>
            <person name="Tian M."/>
            <person name="Pan X."/>
            <person name="Warren A."/>
            <person name="Jiang C."/>
            <person name="Yuan D."/>
            <person name="Miao W."/>
        </authorList>
    </citation>
    <scope>NUCLEOTIDE SEQUENCE [LARGE SCALE GENOMIC DNA]</scope>
    <source>
        <strain evidence="11">36N120E</strain>
    </source>
</reference>